<comment type="caution">
    <text evidence="6">Lacks conserved residue(s) required for the propagation of feature annotation.</text>
</comment>
<dbReference type="GO" id="GO:0005509">
    <property type="term" value="F:calcium ion binding"/>
    <property type="evidence" value="ECO:0007669"/>
    <property type="project" value="InterPro"/>
</dbReference>
<feature type="domain" description="HYR" evidence="10">
    <location>
        <begin position="918"/>
        <end position="1000"/>
    </location>
</feature>
<dbReference type="Pfam" id="PF00008">
    <property type="entry name" value="EGF"/>
    <property type="match status" value="15"/>
</dbReference>
<feature type="domain" description="EGF-like" evidence="9">
    <location>
        <begin position="3332"/>
        <end position="3369"/>
    </location>
</feature>
<dbReference type="InterPro" id="IPR005018">
    <property type="entry name" value="DOMON_domain"/>
</dbReference>
<feature type="domain" description="EGF-like" evidence="9">
    <location>
        <begin position="3579"/>
        <end position="3618"/>
    </location>
</feature>
<gene>
    <name evidence="14" type="ORF">HOLleu_12323</name>
</gene>
<feature type="disulfide bond" evidence="6">
    <location>
        <begin position="1970"/>
        <end position="1979"/>
    </location>
</feature>
<dbReference type="SMART" id="SM00686">
    <property type="entry name" value="DM13"/>
    <property type="match status" value="2"/>
</dbReference>
<feature type="disulfide bond" evidence="6">
    <location>
        <begin position="2893"/>
        <end position="2902"/>
    </location>
</feature>
<dbReference type="GO" id="GO:0000902">
    <property type="term" value="P:cell morphogenesis"/>
    <property type="evidence" value="ECO:0007669"/>
    <property type="project" value="UniProtKB-ARBA"/>
</dbReference>
<feature type="disulfide bond" evidence="6">
    <location>
        <begin position="1074"/>
        <end position="1083"/>
    </location>
</feature>
<feature type="domain" description="EGF-like" evidence="9">
    <location>
        <begin position="1206"/>
        <end position="1244"/>
    </location>
</feature>
<dbReference type="FunFam" id="2.10.25.10:FF:000230">
    <property type="entry name" value="Delta-like protein"/>
    <property type="match status" value="1"/>
</dbReference>
<dbReference type="InterPro" id="IPR001881">
    <property type="entry name" value="EGF-like_Ca-bd_dom"/>
</dbReference>
<dbReference type="InterPro" id="IPR003599">
    <property type="entry name" value="Ig_sub"/>
</dbReference>
<feature type="domain" description="DOMON" evidence="12">
    <location>
        <begin position="280"/>
        <end position="418"/>
    </location>
</feature>
<dbReference type="PANTHER" id="PTHR24273:SF32">
    <property type="entry name" value="HYALIN"/>
    <property type="match status" value="1"/>
</dbReference>
<dbReference type="GO" id="GO:0042063">
    <property type="term" value="P:gliogenesis"/>
    <property type="evidence" value="ECO:0007669"/>
    <property type="project" value="UniProtKB-ARBA"/>
</dbReference>
<evidence type="ECO:0000313" key="14">
    <source>
        <dbReference type="EMBL" id="KAJ8041493.1"/>
    </source>
</evidence>
<organism evidence="14 15">
    <name type="scientific">Holothuria leucospilota</name>
    <name type="common">Black long sea cucumber</name>
    <name type="synonym">Mertensiothuria leucospilota</name>
    <dbReference type="NCBI Taxonomy" id="206669"/>
    <lineage>
        <taxon>Eukaryota</taxon>
        <taxon>Metazoa</taxon>
        <taxon>Echinodermata</taxon>
        <taxon>Eleutherozoa</taxon>
        <taxon>Echinozoa</taxon>
        <taxon>Holothuroidea</taxon>
        <taxon>Aspidochirotacea</taxon>
        <taxon>Aspidochirotida</taxon>
        <taxon>Holothuriidae</taxon>
        <taxon>Holothuria</taxon>
    </lineage>
</organism>
<feature type="domain" description="HYR" evidence="10">
    <location>
        <begin position="2950"/>
        <end position="3035"/>
    </location>
</feature>
<dbReference type="Pfam" id="PF12661">
    <property type="entry name" value="hEGF"/>
    <property type="match status" value="4"/>
</dbReference>
<dbReference type="GO" id="GO:0005886">
    <property type="term" value="C:plasma membrane"/>
    <property type="evidence" value="ECO:0007669"/>
    <property type="project" value="UniProtKB-ARBA"/>
</dbReference>
<dbReference type="InterPro" id="IPR013098">
    <property type="entry name" value="Ig_I-set"/>
</dbReference>
<feature type="domain" description="EGF-like" evidence="9">
    <location>
        <begin position="2370"/>
        <end position="2409"/>
    </location>
</feature>
<feature type="domain" description="EGF-like" evidence="9">
    <location>
        <begin position="2827"/>
        <end position="2864"/>
    </location>
</feature>
<feature type="disulfide bond" evidence="6">
    <location>
        <begin position="1512"/>
        <end position="1521"/>
    </location>
</feature>
<feature type="domain" description="HYR" evidence="10">
    <location>
        <begin position="1525"/>
        <end position="1608"/>
    </location>
</feature>
<dbReference type="PROSITE" id="PS50836">
    <property type="entry name" value="DOMON"/>
    <property type="match status" value="1"/>
</dbReference>
<feature type="chain" id="PRO_5040278918" evidence="8">
    <location>
        <begin position="23"/>
        <end position="3833"/>
    </location>
</feature>
<dbReference type="SMART" id="SM00274">
    <property type="entry name" value="FOLN"/>
    <property type="match status" value="9"/>
</dbReference>
<evidence type="ECO:0000256" key="8">
    <source>
        <dbReference type="SAM" id="SignalP"/>
    </source>
</evidence>
<dbReference type="InterPro" id="IPR000859">
    <property type="entry name" value="CUB_dom"/>
</dbReference>
<feature type="domain" description="EGF-like" evidence="9">
    <location>
        <begin position="3371"/>
        <end position="3408"/>
    </location>
</feature>
<evidence type="ECO:0000313" key="15">
    <source>
        <dbReference type="Proteomes" id="UP001152320"/>
    </source>
</evidence>
<evidence type="ECO:0000256" key="2">
    <source>
        <dbReference type="ARBA" id="ARBA00022729"/>
    </source>
</evidence>
<feature type="domain" description="EGF-like" evidence="9">
    <location>
        <begin position="1365"/>
        <end position="1402"/>
    </location>
</feature>
<feature type="domain" description="EGF-like" evidence="9">
    <location>
        <begin position="2788"/>
        <end position="2825"/>
    </location>
</feature>
<dbReference type="Pfam" id="PF10517">
    <property type="entry name" value="DM13"/>
    <property type="match status" value="2"/>
</dbReference>
<evidence type="ECO:0000259" key="13">
    <source>
        <dbReference type="PROSITE" id="PS51549"/>
    </source>
</evidence>
<feature type="disulfide bond" evidence="6">
    <location>
        <begin position="1474"/>
        <end position="1483"/>
    </location>
</feature>
<feature type="disulfide bond" evidence="6">
    <location>
        <begin position="1055"/>
        <end position="1072"/>
    </location>
</feature>
<dbReference type="InterPro" id="IPR000152">
    <property type="entry name" value="EGF-type_Asp/Asn_hydroxyl_site"/>
</dbReference>
<dbReference type="InterPro" id="IPR018097">
    <property type="entry name" value="EGF_Ca-bd_CS"/>
</dbReference>
<keyword evidence="1 6" id="KW-0245">EGF-like domain</keyword>
<evidence type="ECO:0000259" key="12">
    <source>
        <dbReference type="PROSITE" id="PS50836"/>
    </source>
</evidence>
<accession>A0A9Q1C919</accession>
<feature type="domain" description="EGF-like" evidence="9">
    <location>
        <begin position="3701"/>
        <end position="3740"/>
    </location>
</feature>
<dbReference type="InterPro" id="IPR003645">
    <property type="entry name" value="Fol_N"/>
</dbReference>
<dbReference type="EMBL" id="JAIZAY010000005">
    <property type="protein sequence ID" value="KAJ8041493.1"/>
    <property type="molecule type" value="Genomic_DNA"/>
</dbReference>
<dbReference type="InterPro" id="IPR035914">
    <property type="entry name" value="Sperma_CUB_dom_sf"/>
</dbReference>
<feature type="disulfide bond" evidence="6">
    <location>
        <begin position="1234"/>
        <end position="1243"/>
    </location>
</feature>
<dbReference type="SUPFAM" id="SSF57196">
    <property type="entry name" value="EGF/Laminin"/>
    <property type="match status" value="30"/>
</dbReference>
<dbReference type="CDD" id="cd00054">
    <property type="entry name" value="EGF_CA"/>
    <property type="match status" value="18"/>
</dbReference>
<keyword evidence="5" id="KW-0325">Glycoprotein</keyword>
<dbReference type="OrthoDB" id="2448405at2759"/>
<feature type="domain" description="EGF-like" evidence="9">
    <location>
        <begin position="2241"/>
        <end position="2281"/>
    </location>
</feature>
<feature type="disulfide bond" evidence="6">
    <location>
        <begin position="3730"/>
        <end position="3739"/>
    </location>
</feature>
<evidence type="ECO:0000256" key="6">
    <source>
        <dbReference type="PROSITE-ProRule" id="PRU00076"/>
    </source>
</evidence>
<feature type="disulfide bond" evidence="6">
    <location>
        <begin position="3359"/>
        <end position="3368"/>
    </location>
</feature>
<feature type="domain" description="HYR" evidence="10">
    <location>
        <begin position="1609"/>
        <end position="1692"/>
    </location>
</feature>
<dbReference type="CDD" id="cd09631">
    <property type="entry name" value="DOMON_DOH"/>
    <property type="match status" value="1"/>
</dbReference>
<comment type="caution">
    <text evidence="14">The sequence shown here is derived from an EMBL/GenBank/DDBJ whole genome shotgun (WGS) entry which is preliminary data.</text>
</comment>
<dbReference type="Gene3D" id="2.10.25.10">
    <property type="entry name" value="Laminin"/>
    <property type="match status" value="32"/>
</dbReference>
<feature type="domain" description="EGF-like" evidence="9">
    <location>
        <begin position="1486"/>
        <end position="1522"/>
    </location>
</feature>
<dbReference type="Pfam" id="PF07679">
    <property type="entry name" value="I-set"/>
    <property type="match status" value="1"/>
</dbReference>
<keyword evidence="3" id="KW-0677">Repeat</keyword>
<dbReference type="Gene3D" id="2.60.40.10">
    <property type="entry name" value="Immunoglobulins"/>
    <property type="match status" value="2"/>
</dbReference>
<feature type="domain" description="HYR" evidence="10">
    <location>
        <begin position="2154"/>
        <end position="2238"/>
    </location>
</feature>
<feature type="disulfide bond" evidence="6">
    <location>
        <begin position="3277"/>
        <end position="3286"/>
    </location>
</feature>
<feature type="domain" description="Ig-like" evidence="11">
    <location>
        <begin position="3747"/>
        <end position="3830"/>
    </location>
</feature>
<feature type="domain" description="EGF-like" evidence="9">
    <location>
        <begin position="1167"/>
        <end position="1204"/>
    </location>
</feature>
<feature type="domain" description="EGF-like" evidence="9">
    <location>
        <begin position="682"/>
        <end position="718"/>
    </location>
</feature>
<feature type="domain" description="HYR" evidence="10">
    <location>
        <begin position="790"/>
        <end position="874"/>
    </location>
</feature>
<dbReference type="InterPro" id="IPR045266">
    <property type="entry name" value="DOH_DOMON"/>
</dbReference>
<feature type="disulfide bond" evidence="6">
    <location>
        <begin position="2271"/>
        <end position="2280"/>
    </location>
</feature>
<feature type="disulfide bond" evidence="6">
    <location>
        <begin position="3068"/>
        <end position="3077"/>
    </location>
</feature>
<feature type="disulfide bond" evidence="6">
    <location>
        <begin position="670"/>
        <end position="679"/>
    </location>
</feature>
<dbReference type="FunFam" id="2.10.25.10:FF:000012">
    <property type="entry name" value="Delta-like protein"/>
    <property type="match status" value="2"/>
</dbReference>
<dbReference type="PANTHER" id="PTHR24273">
    <property type="entry name" value="FI04643P-RELATED"/>
    <property type="match status" value="1"/>
</dbReference>
<feature type="domain" description="EGF-like" evidence="9">
    <location>
        <begin position="643"/>
        <end position="680"/>
    </location>
</feature>
<feature type="disulfide bond" evidence="6">
    <location>
        <begin position="2399"/>
        <end position="2408"/>
    </location>
</feature>
<dbReference type="GO" id="GO:0048666">
    <property type="term" value="P:neuron development"/>
    <property type="evidence" value="ECO:0007669"/>
    <property type="project" value="UniProtKB-ARBA"/>
</dbReference>
<dbReference type="InterPro" id="IPR007110">
    <property type="entry name" value="Ig-like_dom"/>
</dbReference>
<feature type="disulfide bond" evidence="6">
    <location>
        <begin position="1113"/>
        <end position="1122"/>
    </location>
</feature>
<feature type="domain" description="EGF-like" evidence="9">
    <location>
        <begin position="1405"/>
        <end position="1442"/>
    </location>
</feature>
<dbReference type="Pfam" id="PF02494">
    <property type="entry name" value="HYR"/>
    <property type="match status" value="18"/>
</dbReference>
<feature type="disulfide bond" evidence="6">
    <location>
        <begin position="1392"/>
        <end position="1401"/>
    </location>
</feature>
<feature type="domain" description="HYR" evidence="10">
    <location>
        <begin position="2283"/>
        <end position="2368"/>
    </location>
</feature>
<dbReference type="Pfam" id="PF03351">
    <property type="entry name" value="DOMON"/>
    <property type="match status" value="1"/>
</dbReference>
<reference evidence="14" key="1">
    <citation type="submission" date="2021-10" db="EMBL/GenBank/DDBJ databases">
        <title>Tropical sea cucumber genome reveals ecological adaptation and Cuvierian tubules defense mechanism.</title>
        <authorList>
            <person name="Chen T."/>
        </authorList>
    </citation>
    <scope>NUCLEOTIDE SEQUENCE</scope>
    <source>
        <strain evidence="14">Nanhai2018</strain>
        <tissue evidence="14">Muscle</tissue>
    </source>
</reference>
<feature type="domain" description="EGF-like" evidence="9">
    <location>
        <begin position="1286"/>
        <end position="1323"/>
    </location>
</feature>
<dbReference type="InterPro" id="IPR000742">
    <property type="entry name" value="EGF"/>
</dbReference>
<keyword evidence="2 8" id="KW-0732">Signal</keyword>
<feature type="domain" description="HYR" evidence="10">
    <location>
        <begin position="1693"/>
        <end position="1776"/>
    </location>
</feature>
<feature type="domain" description="HYR" evidence="10">
    <location>
        <begin position="3410"/>
        <end position="3493"/>
    </location>
</feature>
<feature type="domain" description="HYR" evidence="10">
    <location>
        <begin position="3495"/>
        <end position="3578"/>
    </location>
</feature>
<dbReference type="PROSITE" id="PS50835">
    <property type="entry name" value="IG_LIKE"/>
    <property type="match status" value="1"/>
</dbReference>
<feature type="domain" description="EGF-like" evidence="9">
    <location>
        <begin position="1086"/>
        <end position="1123"/>
    </location>
</feature>
<feature type="domain" description="EGF-like" evidence="9">
    <location>
        <begin position="1003"/>
        <end position="1042"/>
    </location>
</feature>
<dbReference type="Proteomes" id="UP001152320">
    <property type="component" value="Chromosome 5"/>
</dbReference>
<dbReference type="InterPro" id="IPR013032">
    <property type="entry name" value="EGF-like_CS"/>
</dbReference>
<dbReference type="SMART" id="SM00664">
    <property type="entry name" value="DoH"/>
    <property type="match status" value="1"/>
</dbReference>
<feature type="domain" description="DM13" evidence="13">
    <location>
        <begin position="150"/>
        <end position="256"/>
    </location>
</feature>
<dbReference type="SMART" id="SM00181">
    <property type="entry name" value="EGF"/>
    <property type="match status" value="34"/>
</dbReference>
<dbReference type="InterPro" id="IPR009030">
    <property type="entry name" value="Growth_fac_rcpt_cys_sf"/>
</dbReference>
<feature type="disulfide bond" evidence="6">
    <location>
        <begin position="2443"/>
        <end position="2452"/>
    </location>
</feature>
<keyword evidence="15" id="KW-1185">Reference proteome</keyword>
<feature type="signal peptide" evidence="8">
    <location>
        <begin position="1"/>
        <end position="22"/>
    </location>
</feature>
<feature type="disulfide bond" evidence="6">
    <location>
        <begin position="3689"/>
        <end position="3698"/>
    </location>
</feature>
<dbReference type="PROSITE" id="PS01187">
    <property type="entry name" value="EGF_CA"/>
    <property type="match status" value="1"/>
</dbReference>
<feature type="domain" description="EGF-like" evidence="9">
    <location>
        <begin position="1944"/>
        <end position="1980"/>
    </location>
</feature>
<feature type="disulfide bond" evidence="6">
    <location>
        <begin position="708"/>
        <end position="717"/>
    </location>
</feature>
<feature type="disulfide bond" evidence="6">
    <location>
        <begin position="1455"/>
        <end position="1472"/>
    </location>
</feature>
<feature type="domain" description="EGF-like" evidence="9">
    <location>
        <begin position="3250"/>
        <end position="3287"/>
    </location>
</feature>
<feature type="disulfide bond" evidence="6">
    <location>
        <begin position="1313"/>
        <end position="1322"/>
    </location>
</feature>
<feature type="disulfide bond" evidence="6">
    <location>
        <begin position="1353"/>
        <end position="1362"/>
    </location>
</feature>
<feature type="disulfide bond" evidence="6">
    <location>
        <begin position="2815"/>
        <end position="2824"/>
    </location>
</feature>
<feature type="domain" description="EGF-like" evidence="9">
    <location>
        <begin position="1127"/>
        <end position="1164"/>
    </location>
</feature>
<feature type="domain" description="HYR" evidence="10">
    <location>
        <begin position="2539"/>
        <end position="2621"/>
    </location>
</feature>
<feature type="domain" description="EGF-like" evidence="9">
    <location>
        <begin position="3621"/>
        <end position="3660"/>
    </location>
</feature>
<evidence type="ECO:0000256" key="1">
    <source>
        <dbReference type="ARBA" id="ARBA00022536"/>
    </source>
</evidence>
<feature type="domain" description="EGF-like" evidence="9">
    <location>
        <begin position="2866"/>
        <end position="2903"/>
    </location>
</feature>
<dbReference type="InterPro" id="IPR036179">
    <property type="entry name" value="Ig-like_dom_sf"/>
</dbReference>
<feature type="disulfide bond" evidence="6">
    <location>
        <begin position="1334"/>
        <end position="1351"/>
    </location>
</feature>
<dbReference type="InterPro" id="IPR019545">
    <property type="entry name" value="DM13_domain"/>
</dbReference>
<protein>
    <submittedName>
        <fullName evidence="14">Hyalin</fullName>
    </submittedName>
</protein>
<evidence type="ECO:0000256" key="7">
    <source>
        <dbReference type="SAM" id="MobiDB-lite"/>
    </source>
</evidence>
<dbReference type="PROSITE" id="PS51549">
    <property type="entry name" value="DM13"/>
    <property type="match status" value="2"/>
</dbReference>
<feature type="disulfide bond" evidence="6">
    <location>
        <begin position="2142"/>
        <end position="2151"/>
    </location>
</feature>
<name>A0A9Q1C919_HOLLE</name>
<feature type="domain" description="EGF-like" evidence="9">
    <location>
        <begin position="2415"/>
        <end position="2453"/>
    </location>
</feature>
<dbReference type="PROSITE" id="PS50825">
    <property type="entry name" value="HYR"/>
    <property type="match status" value="18"/>
</dbReference>
<feature type="disulfide bond" evidence="6">
    <location>
        <begin position="1154"/>
        <end position="1163"/>
    </location>
</feature>
<dbReference type="SUPFAM" id="SSF57184">
    <property type="entry name" value="Growth factor receptor domain"/>
    <property type="match status" value="1"/>
</dbReference>
<feature type="compositionally biased region" description="Pro residues" evidence="7">
    <location>
        <begin position="733"/>
        <end position="742"/>
    </location>
</feature>
<dbReference type="PROSITE" id="PS01186">
    <property type="entry name" value="EGF_2"/>
    <property type="match status" value="16"/>
</dbReference>
<dbReference type="CDD" id="cd00041">
    <property type="entry name" value="CUB"/>
    <property type="match status" value="1"/>
</dbReference>
<dbReference type="SMART" id="SM00179">
    <property type="entry name" value="EGF_CA"/>
    <property type="match status" value="24"/>
</dbReference>
<feature type="disulfide bond" evidence="6">
    <location>
        <begin position="1273"/>
        <end position="1282"/>
    </location>
</feature>
<dbReference type="SUPFAM" id="SSF48726">
    <property type="entry name" value="Immunoglobulin"/>
    <property type="match status" value="1"/>
</dbReference>
<evidence type="ECO:0000256" key="3">
    <source>
        <dbReference type="ARBA" id="ARBA00022737"/>
    </source>
</evidence>
<feature type="region of interest" description="Disordered" evidence="7">
    <location>
        <begin position="727"/>
        <end position="747"/>
    </location>
</feature>
<feature type="domain" description="EGF-like" evidence="9">
    <location>
        <begin position="2908"/>
        <end position="2948"/>
    </location>
</feature>
<feature type="disulfide bond" evidence="6">
    <location>
        <begin position="1432"/>
        <end position="1441"/>
    </location>
</feature>
<dbReference type="PROSITE" id="PS00022">
    <property type="entry name" value="EGF_1"/>
    <property type="match status" value="33"/>
</dbReference>
<keyword evidence="4 6" id="KW-1015">Disulfide bond</keyword>
<dbReference type="FunFam" id="2.10.25.10:FF:000610">
    <property type="entry name" value="protein HEG homolog 1 isoform X1"/>
    <property type="match status" value="1"/>
</dbReference>
<feature type="domain" description="EGF-like" evidence="9">
    <location>
        <begin position="1046"/>
        <end position="1084"/>
    </location>
</feature>
<dbReference type="SUPFAM" id="SSF49854">
    <property type="entry name" value="Spermadhesin, CUB domain"/>
    <property type="match status" value="1"/>
</dbReference>
<feature type="disulfide bond" evidence="6">
    <location>
        <begin position="1032"/>
        <end position="1041"/>
    </location>
</feature>
<dbReference type="FunFam" id="2.10.25.10:FF:000173">
    <property type="entry name" value="Neurogenic locus notch protein 2"/>
    <property type="match status" value="3"/>
</dbReference>
<dbReference type="SMART" id="SM00409">
    <property type="entry name" value="IG"/>
    <property type="match status" value="1"/>
</dbReference>
<dbReference type="InterPro" id="IPR013783">
    <property type="entry name" value="Ig-like_fold"/>
</dbReference>
<dbReference type="PROSITE" id="PS00010">
    <property type="entry name" value="ASX_HYDROXYL"/>
    <property type="match status" value="1"/>
</dbReference>
<feature type="domain" description="HYR" evidence="10">
    <location>
        <begin position="2456"/>
        <end position="2538"/>
    </location>
</feature>
<feature type="disulfide bond" evidence="6">
    <location>
        <begin position="1215"/>
        <end position="1232"/>
    </location>
</feature>
<feature type="domain" description="HYR" evidence="10">
    <location>
        <begin position="3081"/>
        <end position="3163"/>
    </location>
</feature>
<feature type="disulfide bond" evidence="6">
    <location>
        <begin position="1194"/>
        <end position="1203"/>
    </location>
</feature>
<evidence type="ECO:0000256" key="5">
    <source>
        <dbReference type="ARBA" id="ARBA00023180"/>
    </source>
</evidence>
<feature type="disulfide bond" evidence="6">
    <location>
        <begin position="2938"/>
        <end position="2947"/>
    </location>
</feature>
<evidence type="ECO:0000259" key="10">
    <source>
        <dbReference type="PROSITE" id="PS50825"/>
    </source>
</evidence>
<feature type="domain" description="EGF-like" evidence="9">
    <location>
        <begin position="1325"/>
        <end position="1363"/>
    </location>
</feature>
<feature type="disulfide bond" evidence="6">
    <location>
        <begin position="2424"/>
        <end position="2441"/>
    </location>
</feature>
<proteinExistence type="predicted"/>
<feature type="domain" description="HYR" evidence="10">
    <location>
        <begin position="2706"/>
        <end position="2788"/>
    </location>
</feature>
<feature type="domain" description="HYR" evidence="10">
    <location>
        <begin position="3164"/>
        <end position="3248"/>
    </location>
</feature>
<dbReference type="Gene3D" id="2.60.120.290">
    <property type="entry name" value="Spermadhesin, CUB domain"/>
    <property type="match status" value="1"/>
</dbReference>
<evidence type="ECO:0000259" key="9">
    <source>
        <dbReference type="PROSITE" id="PS50026"/>
    </source>
</evidence>
<feature type="disulfide bond" evidence="6">
    <location>
        <begin position="3588"/>
        <end position="3605"/>
    </location>
</feature>
<feature type="disulfide bond" evidence="6">
    <location>
        <begin position="3318"/>
        <end position="3327"/>
    </location>
</feature>
<evidence type="ECO:0000256" key="4">
    <source>
        <dbReference type="ARBA" id="ARBA00023157"/>
    </source>
</evidence>
<dbReference type="InterPro" id="IPR003410">
    <property type="entry name" value="HYR_dom"/>
</dbReference>
<feature type="disulfide bond" evidence="6">
    <location>
        <begin position="3650"/>
        <end position="3659"/>
    </location>
</feature>
<feature type="domain" description="EGF-like" evidence="9">
    <location>
        <begin position="2116"/>
        <end position="2152"/>
    </location>
</feature>
<feature type="domain" description="DM13" evidence="13">
    <location>
        <begin position="30"/>
        <end position="138"/>
    </location>
</feature>
<feature type="domain" description="EGF-like" evidence="9">
    <location>
        <begin position="1446"/>
        <end position="1484"/>
    </location>
</feature>
<feature type="domain" description="EGF-like" evidence="9">
    <location>
        <begin position="879"/>
        <end position="915"/>
    </location>
</feature>
<feature type="domain" description="EGF-like" evidence="9">
    <location>
        <begin position="3291"/>
        <end position="3328"/>
    </location>
</feature>
<feature type="disulfide bond" evidence="6">
    <location>
        <begin position="2854"/>
        <end position="2863"/>
    </location>
</feature>
<feature type="disulfide bond" evidence="6">
    <location>
        <begin position="3670"/>
        <end position="3687"/>
    </location>
</feature>
<feature type="domain" description="EGF-like" evidence="9">
    <location>
        <begin position="1246"/>
        <end position="1283"/>
    </location>
</feature>
<feature type="domain" description="HYR" evidence="10">
    <location>
        <begin position="1861"/>
        <end position="1944"/>
    </location>
</feature>
<dbReference type="CDD" id="cd00096">
    <property type="entry name" value="Ig"/>
    <property type="match status" value="1"/>
</dbReference>
<evidence type="ECO:0000259" key="11">
    <source>
        <dbReference type="PROSITE" id="PS50835"/>
    </source>
</evidence>
<sequence>MKGYLLIKIVIAIFVHLLPVSGQFYGTEIGPLIASPPTAQRATGTVYSVDARSIFIKDFTFDGSSVGTDARFFAGSSESPDDTGVIIPDEQGTTSSLRDYNGEDIVLTLPDNTEITDFLWIAVWDAQLQVAYGFVLIPEGFLPPTIFYLGEFGYSPRVHNVHADDVIIENTRQITFQGFDYDGQAPDVYIWTGEGTPDASDIRVADKNGNIDRELPAYNGGTFTITLPENLTVFDIDFIGVWCETLSQDFGYLAITDEDRANIPPFIAERPQNCVELIENRFQVAWQLDERSNTIYLELSGRIALNEYMSFGISGSGTATEVSSSDVTLAWINQDTREPQAEDYTPTFDFECLEQFGFAFGICPDTLSQDGSNDVVLLGTSFRDGVFTISFERYLSTDDQLDIPIPTDQPVFISWGLGFFNEDGLASSYQTTPEGDVQINFGATGLTCPDFTPLINEEELEPWTIEPLITEGADTFTAIIGPAGGARGYEGITDTVGCGSAWYINGSLIPEITVQRGSTYRFEVFGGADSNISASYNPFYITDSSGGGFGQKSPEEMMMETIYAGPAEGALCEYQSTYGVDPNSLASFEEFFETLTLNCSDEEPGILIWTVAADTPDTVYYQSYMHPYLGWRISVVGEGPVDTPNPCDLFPCFNDGTCMPLGGTNFMCVCPAGFSGNTCEERADPCDPSPCRNNGVCFPERSIFICICQEGFSGTLCEEDLNAALSTPSVFSSPPPTPPPSPRFTFPTPGVETTDIVTETVVVLDTVELTTDIGTDVDTTILTTGATTSGDTNPPIITNCPSDITEQLESESALFAFASWDLPTAEDGEGGVVLMDGPDNEFNFFAEGTSPVVYVFADDAGNTAVCSFNVIIVPFDPEPPLPCDSNPCMNGGSCVVIVTAFLCVCPQDFTGQDCSVPINTPPSVPVCPSVPAVTSLSGNIGNTVTWTIDDCTDAEDLTITPECDAMSGDMFDVGSTPVVCTCTDSGSLTSECSFNVVVNPETSSVPCGSIECFNGGSCLDLSLFGFGSVCMCPPGYTGETCSVEIVTSPCIPNPCMNNGLCIEEDDGASFTCECTLSFMGDRCEVVPRNCDELQCANGGTCVEFSSTFAACMCADGFSGPTCADGDAPLNCDELQCENGGTCTDFFGALVLCTCPAGFSGPTCGVIDVDLCATVVCLNGGTCDPTRPEGSRCVCPPDYTGPFCEVMVSPCDSSPCLNDGVCITEDGGAGFRCECILSFMGDRCQDIPLSCDELQCENGGSCTEITGSLAFCSCLDGFSGPTCGVSDVDPCATVVCLNGGTCELTRPEGSRCVCPPDYTGPFCEVMVSPCDSNPCMNDGSCITEDGGTGFRCECTLSFMGDRCQDVPLSCDELQCENGGSCTEIFATLAFCVCPDGFNGPTCGVIDVSLCATVDCLNGGTCDPTRPEGSRCVCPPDFTGPFCEVMVSMSPCDPNPCMNDGSCIIEDGGAGFRCECPLSFMGDMCEVAPRSCEELQCENGGTCSAVFTLAFCICPDGFDGPTCAIGDDVIALQCLNLPDDISVEVEFGTPGANLFWTEPTCRDSSGTAAIASQTHRPGDFFNVGQTSVSYTCVDATGNTETCSFFVSVQAVDTTPPECVNLPQDISQFIELGTSSTQVFWVEPTCSDVTGTGFIASQSHMPGDTFSVGETAVSYTCEDASRNNATCTFFVVIIQVDTTPPQCENLPEDISMPLELGTANAQIFWEEPTCSDISGTGSITSQSHMPGDTFDIGQTEVLYICADASANTAFCSFNVVIFEDHQIPPTISNCPGNITNTIELGEVGAVITWTEPTATDISGIVALTSRSHQPPSFFFPGATQVMYVFSDINGNAATCTFMVIITEIDTTPPTIFGCPADMEVTIEFGNPGMSVTWTEPTATDLSGTETLQSRSHAPPSFFLVGDTLVTYTFVDTSGNTADCAFTITVTPGGPCQNNPCVPPSTCAASNGDFLCLCQDNQYGDFCQETFFSLESSPTRFNDETGTLLSPLFPSPSPDRLFSNFFIVQVPEARSIEFVFDFFCTEPDKDFLYYGVGNSPSVAALPSTEGVSFFNGGQTIERGTVTCDSALPNPFTIEGDSAWFRYDTDQGIMSRGFNLSYTVDPDDCNPNPCQNGGICDDLNRNYSCMCLPGFEGRDCEIISTMPPFIACPAPVVVTTQVNNVGNTATWDPPACVDAEDGTITTSVCVPMSGSFFTGVGVNTVTCTCTDSGGLSDECTFSVTIEDSEPTLPCDSSPCQNGGTCFDTVFDAVNQFICVCPEEFTGPNCSLSSINTPPVITCPGPVTVTSQANNVGNSATWDPPTCVDTEDGTITTSVCVPMSGSFFPGVGVNTVTCTCTDSGGLSDECTFSVTIEGTSSVPCGSIECFNGGTCLDLSEFGFPSQCICPPDYTGATCLDEVDQVTFPCNPNPCLNGGTCIEEDDGISFTCECMLSFMGDRCQVLVDVAPPVIECGQDIVRETPISTGGLQVNFAECTATDDSGTAILVSRSHSPGQFFVIGQTVVTYTFTDPTGNTATGSFNVIVNGVDDSPPRVECGPDITRETPMATGGLQVNFEECTATDDSGTAILLSRSSSPGQFFPIGSTEVVYTFTDPTGNTATGSFTITVVGVDDSPPRVECGPDITRETPMATGGLQVNFEECTATDDSGTAILVSRSNSPGQFFPIGSTEVVYTFTDPTGNTATGSFTITVVGGLNTPPVIFCPVPLIVTSMVNNVGNTATWDPPTCVDAEDGIITTSMCVPMSGSFFGVGVNTVNCTCTDSRGLSDGCTFSVTIEERDPCDSAPCLNGGTCFRLDSINFFCQCADGFSGITCEIEINPCDPAPCLNGGTCFPLDSTNFFCQCPTGFLGNICQTVVNPCDAIPCQNGATCVPGLGPNFTCQCPVGFSGSDCGEDSEPTLPCDSSPCQNGGTCFDLVSDLVNQFICVCSEEFTGQDCSVSRFNTPPVITCPGPVTVTSQANNVGNSATWDPPTCVDTEDRTITTSSCEPMPGTFFPGVGVNTVTCTCTDSGGLSDECTFSVTIEDSEPALPCDSSPCQNGGTCFDLVFGAVNQFICVCPEEFTGQDCSMSTSNAPPVITCPEPVTVTSQANNVGNSATWDPPTCVDAEDGTITTSACEPMSGLFFLGVGVNTVNCTCTDSGGLSDECTFPVTIVGLDVPPVITCPDPVTVTSQASNVGNTAAWDEPSCSGADDGSITISLCVPMSGSFFGVGENTVTCTCTDSGGLSDECTFPVTVEDVTPDPCDPSPCLNDGTCFPLGGTNFFCSCPAGYSGDTCEVDDTPDPCDPSPCFNDGTCFPLGGTNFFCSCPAGYSGDTCEVDDTPDPCDPSPCLNDGTCFSLGGTNFFCSCPAGYSGDTCEVVLDPCSLQPCINNGTCVPNGPVEFFCICTFQFIGDTCDILDVAPPTVLSCPQDMTVFVESLGDETQGQWTEPTAIDNSEIPVIVSASNLPSDSFSIGFYDVMYNFADNAGNTADCQFEFNVAWQLDTDPPQIFNCPSGPVMEVLPLETLSIPVSWSPPIAFDIAGPTRLTSTHTPGDSFPEGSTLVQYSFEDTAGLETGCSFLVVVVPTFNPCRNNPCQNGGICNLRDGAIGFSCDCSQTSFTGPTCTEIVRRTCFQNPCQNGGLCFMDTSKPTGFTCDCPSTFTGLLCNQYAACTPTLCENGAVCVNGVGIFGFTCICPAPFSGTFCEIEESPCGPGSCLNNAICITDDTRILGYRCLCQGTFTGPFCGTQALSFPNRGQEAMQEISLNGRDAVITCTVATDSVDVRWFFNSMEIMSGPKYIISFGRLRIRAVNAGDIGTYTCEITFNGQSSSMDITVTVAQ</sequence>
<dbReference type="PROSITE" id="PS50026">
    <property type="entry name" value="EGF_3"/>
    <property type="match status" value="34"/>
</dbReference>
<feature type="domain" description="EGF-like" evidence="9">
    <location>
        <begin position="3038"/>
        <end position="3078"/>
    </location>
</feature>
<feature type="disulfide bond" evidence="6">
    <location>
        <begin position="3398"/>
        <end position="3407"/>
    </location>
</feature>
<feature type="disulfide bond" evidence="6">
    <location>
        <begin position="905"/>
        <end position="914"/>
    </location>
</feature>
<feature type="domain" description="HYR" evidence="10">
    <location>
        <begin position="2622"/>
        <end position="2704"/>
    </location>
</feature>
<feature type="domain" description="HYR" evidence="10">
    <location>
        <begin position="1777"/>
        <end position="1860"/>
    </location>
</feature>
<feature type="domain" description="EGF-like" evidence="9">
    <location>
        <begin position="3661"/>
        <end position="3699"/>
    </location>
</feature>